<dbReference type="AlphaFoldDB" id="A0AAU8AF68"/>
<evidence type="ECO:0000313" key="1">
    <source>
        <dbReference type="EMBL" id="XCC93518.1"/>
    </source>
</evidence>
<proteinExistence type="predicted"/>
<name>A0AAU8AF68_9RHOB</name>
<protein>
    <submittedName>
        <fullName evidence="1">Helix-turn-helix domain-containing protein</fullName>
    </submittedName>
</protein>
<sequence>MKRKLRKHWRAGLSDGAIAGKLGCGRSLVRKLRLELALPAVATAQRFDDAQLQSLHAEGRSDADLAHALGVALSTIARRRRALGLAANLTEGSVGRPKGPIAFSEDELRAKHSEGLKDAEIAACLNVSAYTVQRWRLRFGLALNARAEMTLEDGGDDPRTCMLREAARRAFAMTPADPRVLTMLEPFVAEEMRRALA</sequence>
<dbReference type="RefSeq" id="WP_353472341.1">
    <property type="nucleotide sequence ID" value="NZ_CP123384.1"/>
</dbReference>
<dbReference type="EMBL" id="CP123384">
    <property type="protein sequence ID" value="XCC93518.1"/>
    <property type="molecule type" value="Genomic_DNA"/>
</dbReference>
<accession>A0AAU8AF68</accession>
<reference evidence="1" key="1">
    <citation type="submission" date="2023-02" db="EMBL/GenBank/DDBJ databases">
        <title>Description and genomic characterization of Salipiger bruguierae sp. nov., isolated from the sediment of mangrove plant Bruguiera sexangula.</title>
        <authorList>
            <person name="Long M."/>
        </authorList>
    </citation>
    <scope>NUCLEOTIDE SEQUENCE</scope>
    <source>
        <strain evidence="1">H15</strain>
    </source>
</reference>
<gene>
    <name evidence="1" type="ORF">PVT71_13690</name>
</gene>
<organism evidence="1">
    <name type="scientific">Alloyangia sp. H15</name>
    <dbReference type="NCBI Taxonomy" id="3029062"/>
    <lineage>
        <taxon>Bacteria</taxon>
        <taxon>Pseudomonadati</taxon>
        <taxon>Pseudomonadota</taxon>
        <taxon>Alphaproteobacteria</taxon>
        <taxon>Rhodobacterales</taxon>
        <taxon>Roseobacteraceae</taxon>
        <taxon>Alloyangia</taxon>
    </lineage>
</organism>